<proteinExistence type="predicted"/>
<keyword evidence="1" id="KW-1185">Reference proteome</keyword>
<protein>
    <submittedName>
        <fullName evidence="2">SUN domain-containing protein 1 isoform X3</fullName>
    </submittedName>
</protein>
<accession>A0AC55CR86</accession>
<dbReference type="Proteomes" id="UP000694863">
    <property type="component" value="Unplaced"/>
</dbReference>
<evidence type="ECO:0000313" key="2">
    <source>
        <dbReference type="RefSeq" id="XP_045142016.1"/>
    </source>
</evidence>
<reference evidence="2" key="1">
    <citation type="submission" date="2025-08" db="UniProtKB">
        <authorList>
            <consortium name="RefSeq"/>
        </authorList>
    </citation>
    <scope>IDENTIFICATION</scope>
</reference>
<dbReference type="RefSeq" id="XP_045142016.1">
    <property type="nucleotide sequence ID" value="XM_045286081.1"/>
</dbReference>
<organism evidence="1 2">
    <name type="scientific">Echinops telfairi</name>
    <name type="common">Lesser hedgehog tenrec</name>
    <dbReference type="NCBI Taxonomy" id="9371"/>
    <lineage>
        <taxon>Eukaryota</taxon>
        <taxon>Metazoa</taxon>
        <taxon>Chordata</taxon>
        <taxon>Craniata</taxon>
        <taxon>Vertebrata</taxon>
        <taxon>Euteleostomi</taxon>
        <taxon>Mammalia</taxon>
        <taxon>Eutheria</taxon>
        <taxon>Afrotheria</taxon>
        <taxon>Tenrecidae</taxon>
        <taxon>Tenrecinae</taxon>
        <taxon>Echinops</taxon>
    </lineage>
</organism>
<gene>
    <name evidence="2" type="primary">SUN1</name>
</gene>
<evidence type="ECO:0000313" key="1">
    <source>
        <dbReference type="Proteomes" id="UP000694863"/>
    </source>
</evidence>
<name>A0AC55CR86_ECHTE</name>
<sequence length="827" mass="91227">MNMDFSRLHTYSPPQCVPENTGYTYALSSSYSSEALDFEVAHKLDPVFDSPRMSRRSLRLVTPAFTSGDGPDAKGPAGVRSSASSKDRMSRTARPGKSSSRLAFSVDCAPGKVATVAVSQSGCRSLQDNMALRPPVLDASLIREQTKVDHFWGLDDDDGDLRGASKATAAGHGNGDLAAAADAAPINGYTCSSCSLLAARKEALATHTSRVYSRDRSQSDDAWVEKEHLETHTSSHRQQHSWLPGAERLSVSSAGRALARVLHRSVAAVGWFVSLGVWSALWLAITAPGKAASGALWWLSIGWYQLVTLTSWLNVFFLTRCLRNLCKFLVLLLPLIFLLGAGLEFWGQGNLLSLLPILNWTHLHAALRTHGPTNVLPPDTAHQHRPLEGGGEAALGWQQLHDMEQQVASLSGRCQVHEEKLRELVLLLRALQARADQADGDRDSMLSLVRQLAEQRREGTPRPETDMAASHQEHGLRISNLEAEIRRLTERSQAIQVELEQAMRRTASGAADEQQLLSTVRQLEQQLEQLRGEVAGWQALRSSCEDAAMTREEVDTQVRETIRLLFSDDPATIAGLQHRLSSQFVSKDELQWRLQDLELQLLKNITYHISVTQQAPSPAAVVATVQEAGVPGITEAQARAIVNNALKLYSQDKTGLVDFALESGGGSVLSTRCSETYETKTALLSLFGVPLWYFSQSPRVVIQPDIHPGNCWAFRGAQGYLVVRLSMAVHPTAFTLEHIPKALSPTGNITSAPKDFAVYGLESEYQEEGLLLGQFTYDQDGESLQMFHVLKRPERAFQIVELRILSNWGHPEYTCLYRFRVHGEPIK</sequence>